<evidence type="ECO:0000256" key="1">
    <source>
        <dbReference type="SAM" id="MobiDB-lite"/>
    </source>
</evidence>
<feature type="compositionally biased region" description="Polar residues" evidence="1">
    <location>
        <begin position="18"/>
        <end position="41"/>
    </location>
</feature>
<dbReference type="Proteomes" id="UP000752171">
    <property type="component" value="Unassembled WGS sequence"/>
</dbReference>
<accession>A0A8T2L4R7</accession>
<dbReference type="AlphaFoldDB" id="A0A8T2L4R7"/>
<evidence type="ECO:0000313" key="3">
    <source>
        <dbReference type="Proteomes" id="UP000752171"/>
    </source>
</evidence>
<gene>
    <name evidence="2" type="ORF">AMEX_G21287</name>
</gene>
<reference evidence="2 3" key="1">
    <citation type="submission" date="2021-07" db="EMBL/GenBank/DDBJ databases">
        <authorList>
            <person name="Imarazene B."/>
            <person name="Zahm M."/>
            <person name="Klopp C."/>
            <person name="Cabau C."/>
            <person name="Beille S."/>
            <person name="Jouanno E."/>
            <person name="Castinel A."/>
            <person name="Lluch J."/>
            <person name="Gil L."/>
            <person name="Kuchtly C."/>
            <person name="Lopez Roques C."/>
            <person name="Donnadieu C."/>
            <person name="Parrinello H."/>
            <person name="Journot L."/>
            <person name="Du K."/>
            <person name="Schartl M."/>
            <person name="Retaux S."/>
            <person name="Guiguen Y."/>
        </authorList>
    </citation>
    <scope>NUCLEOTIDE SEQUENCE [LARGE SCALE GENOMIC DNA]</scope>
    <source>
        <strain evidence="2">Pach_M1</strain>
        <tissue evidence="2">Testis</tissue>
    </source>
</reference>
<feature type="region of interest" description="Disordered" evidence="1">
    <location>
        <begin position="17"/>
        <end position="66"/>
    </location>
</feature>
<comment type="caution">
    <text evidence="2">The sequence shown here is derived from an EMBL/GenBank/DDBJ whole genome shotgun (WGS) entry which is preliminary data.</text>
</comment>
<evidence type="ECO:0000313" key="2">
    <source>
        <dbReference type="EMBL" id="KAG9264942.1"/>
    </source>
</evidence>
<dbReference type="EMBL" id="JAICCE010000018">
    <property type="protein sequence ID" value="KAG9264942.1"/>
    <property type="molecule type" value="Genomic_DNA"/>
</dbReference>
<organism evidence="2 3">
    <name type="scientific">Astyanax mexicanus</name>
    <name type="common">Blind cave fish</name>
    <name type="synonym">Astyanax fasciatus mexicanus</name>
    <dbReference type="NCBI Taxonomy" id="7994"/>
    <lineage>
        <taxon>Eukaryota</taxon>
        <taxon>Metazoa</taxon>
        <taxon>Chordata</taxon>
        <taxon>Craniata</taxon>
        <taxon>Vertebrata</taxon>
        <taxon>Euteleostomi</taxon>
        <taxon>Actinopterygii</taxon>
        <taxon>Neopterygii</taxon>
        <taxon>Teleostei</taxon>
        <taxon>Ostariophysi</taxon>
        <taxon>Characiformes</taxon>
        <taxon>Characoidei</taxon>
        <taxon>Acestrorhamphidae</taxon>
        <taxon>Acestrorhamphinae</taxon>
        <taxon>Astyanax</taxon>
    </lineage>
</organism>
<proteinExistence type="predicted"/>
<protein>
    <submittedName>
        <fullName evidence="2">Uncharacterized protein</fullName>
    </submittedName>
</protein>
<sequence>MFLLLGLRVEECKDWKAGSTNNRETKTSEVLQSSSLTTPPQLVNRGPFDHPGESWQTTSPLRKVIR</sequence>
<name>A0A8T2L4R7_ASTMX</name>